<keyword evidence="3" id="KW-1185">Reference proteome</keyword>
<dbReference type="EMBL" id="PTRA01000001">
    <property type="protein sequence ID" value="PQA58117.1"/>
    <property type="molecule type" value="Genomic_DNA"/>
</dbReference>
<reference evidence="3" key="1">
    <citation type="submission" date="2018-02" db="EMBL/GenBank/DDBJ databases">
        <title>Genome sequencing of Solimonas sp. HR-BB.</title>
        <authorList>
            <person name="Lee Y."/>
            <person name="Jeon C.O."/>
        </authorList>
    </citation>
    <scope>NUCLEOTIDE SEQUENCE [LARGE SCALE GENOMIC DNA]</scope>
    <source>
        <strain evidence="3">HR-U</strain>
    </source>
</reference>
<accession>A0A2S7IK81</accession>
<organism evidence="2 3">
    <name type="scientific">Siphonobacter curvatus</name>
    <dbReference type="NCBI Taxonomy" id="2094562"/>
    <lineage>
        <taxon>Bacteria</taxon>
        <taxon>Pseudomonadati</taxon>
        <taxon>Bacteroidota</taxon>
        <taxon>Cytophagia</taxon>
        <taxon>Cytophagales</taxon>
        <taxon>Cytophagaceae</taxon>
        <taxon>Siphonobacter</taxon>
    </lineage>
</organism>
<sequence length="177" mass="19261">MATPAKWVIDPTHSEVQFKVKHLVITTVTGQFGQFSGEATASDDFSDAQVHFEAEINSISTNNEARDGHLKSEDFFAAEQHPKLSFVSTGITKKGDEEFVLQGDMTIRGVTKPVSFDVEYGGTVVDPYGQTKAGFEVKGKINRKDYGLTWSAVTEAGGAVVSDEVRLIANVQFVKQA</sequence>
<comment type="caution">
    <text evidence="2">The sequence shown here is derived from an EMBL/GenBank/DDBJ whole genome shotgun (WGS) entry which is preliminary data.</text>
</comment>
<dbReference type="InterPro" id="IPR007372">
    <property type="entry name" value="Lipid/polyisoprenoid-bd_YceI"/>
</dbReference>
<dbReference type="Proteomes" id="UP000239590">
    <property type="component" value="Unassembled WGS sequence"/>
</dbReference>
<protein>
    <recommendedName>
        <fullName evidence="1">Lipid/polyisoprenoid-binding YceI-like domain-containing protein</fullName>
    </recommendedName>
</protein>
<name>A0A2S7IK81_9BACT</name>
<dbReference type="SUPFAM" id="SSF101874">
    <property type="entry name" value="YceI-like"/>
    <property type="match status" value="1"/>
</dbReference>
<evidence type="ECO:0000259" key="1">
    <source>
        <dbReference type="SMART" id="SM00867"/>
    </source>
</evidence>
<proteinExistence type="predicted"/>
<evidence type="ECO:0000313" key="2">
    <source>
        <dbReference type="EMBL" id="PQA58117.1"/>
    </source>
</evidence>
<dbReference type="PANTHER" id="PTHR34406:SF1">
    <property type="entry name" value="PROTEIN YCEI"/>
    <property type="match status" value="1"/>
</dbReference>
<gene>
    <name evidence="2" type="ORF">C5O19_00040</name>
</gene>
<feature type="domain" description="Lipid/polyisoprenoid-binding YceI-like" evidence="1">
    <location>
        <begin position="6"/>
        <end position="174"/>
    </location>
</feature>
<dbReference type="RefSeq" id="WP_104709373.1">
    <property type="nucleotide sequence ID" value="NZ_PTRA01000001.1"/>
</dbReference>
<dbReference type="Gene3D" id="2.40.128.110">
    <property type="entry name" value="Lipid/polyisoprenoid-binding, YceI-like"/>
    <property type="match status" value="1"/>
</dbReference>
<dbReference type="OrthoDB" id="9811006at2"/>
<dbReference type="InterPro" id="IPR036761">
    <property type="entry name" value="TTHA0802/YceI-like_sf"/>
</dbReference>
<dbReference type="PANTHER" id="PTHR34406">
    <property type="entry name" value="PROTEIN YCEI"/>
    <property type="match status" value="1"/>
</dbReference>
<evidence type="ECO:0000313" key="3">
    <source>
        <dbReference type="Proteomes" id="UP000239590"/>
    </source>
</evidence>
<dbReference type="SMART" id="SM00867">
    <property type="entry name" value="YceI"/>
    <property type="match status" value="1"/>
</dbReference>
<dbReference type="AlphaFoldDB" id="A0A2S7IK81"/>
<dbReference type="Pfam" id="PF04264">
    <property type="entry name" value="YceI"/>
    <property type="match status" value="1"/>
</dbReference>